<dbReference type="EMBL" id="JADZLT010000046">
    <property type="protein sequence ID" value="MBH0237523.1"/>
    <property type="molecule type" value="Genomic_DNA"/>
</dbReference>
<feature type="region of interest" description="Disordered" evidence="1">
    <location>
        <begin position="1"/>
        <end position="162"/>
    </location>
</feature>
<feature type="compositionally biased region" description="Basic and acidic residues" evidence="1">
    <location>
        <begin position="148"/>
        <end position="162"/>
    </location>
</feature>
<organism evidence="2 3">
    <name type="scientific">Methylobrevis albus</name>
    <dbReference type="NCBI Taxonomy" id="2793297"/>
    <lineage>
        <taxon>Bacteria</taxon>
        <taxon>Pseudomonadati</taxon>
        <taxon>Pseudomonadota</taxon>
        <taxon>Alphaproteobacteria</taxon>
        <taxon>Hyphomicrobiales</taxon>
        <taxon>Pleomorphomonadaceae</taxon>
        <taxon>Methylobrevis</taxon>
    </lineage>
</organism>
<sequence length="162" mass="17116">MKAAHYRPVDDPAPLEVPSPSALAPDVIMMPPRTDAAEPAPLDPFNEEGAFDPSLLDEPSDPDVVSPGVPGLDPGPANDPVPSPPTPDVPDPMPPQPLPPDTLPDPVTDPQDPLPLRDPTVEPLSDPTIEPMRFGVDEDGETVVKPLSARERQAMTGAHTDD</sequence>
<feature type="compositionally biased region" description="Pro residues" evidence="1">
    <location>
        <begin position="77"/>
        <end position="103"/>
    </location>
</feature>
<reference evidence="2" key="1">
    <citation type="submission" date="2020-12" db="EMBL/GenBank/DDBJ databases">
        <title>Methylobrevis albus sp. nov., isolated from fresh water lack sediment.</title>
        <authorList>
            <person name="Zou Q."/>
        </authorList>
    </citation>
    <scope>NUCLEOTIDE SEQUENCE</scope>
    <source>
        <strain evidence="2">L22</strain>
    </source>
</reference>
<dbReference type="RefSeq" id="WP_197310621.1">
    <property type="nucleotide sequence ID" value="NZ_JADZLT010000046.1"/>
</dbReference>
<feature type="compositionally biased region" description="Low complexity" evidence="1">
    <location>
        <begin position="52"/>
        <end position="76"/>
    </location>
</feature>
<protein>
    <submittedName>
        <fullName evidence="2">Uncharacterized protein</fullName>
    </submittedName>
</protein>
<accession>A0A931I266</accession>
<proteinExistence type="predicted"/>
<evidence type="ECO:0000256" key="1">
    <source>
        <dbReference type="SAM" id="MobiDB-lite"/>
    </source>
</evidence>
<evidence type="ECO:0000313" key="3">
    <source>
        <dbReference type="Proteomes" id="UP000631694"/>
    </source>
</evidence>
<keyword evidence="3" id="KW-1185">Reference proteome</keyword>
<dbReference type="Proteomes" id="UP000631694">
    <property type="component" value="Unassembled WGS sequence"/>
</dbReference>
<name>A0A931I266_9HYPH</name>
<comment type="caution">
    <text evidence="2">The sequence shown here is derived from an EMBL/GenBank/DDBJ whole genome shotgun (WGS) entry which is preliminary data.</text>
</comment>
<evidence type="ECO:0000313" key="2">
    <source>
        <dbReference type="EMBL" id="MBH0237523.1"/>
    </source>
</evidence>
<dbReference type="AlphaFoldDB" id="A0A931I266"/>
<gene>
    <name evidence="2" type="ORF">I5731_06785</name>
</gene>